<evidence type="ECO:0000313" key="2">
    <source>
        <dbReference type="Proteomes" id="UP000054937"/>
    </source>
</evidence>
<proteinExistence type="predicted"/>
<evidence type="ECO:0000313" key="1">
    <source>
        <dbReference type="EMBL" id="KRX02410.1"/>
    </source>
</evidence>
<comment type="caution">
    <text evidence="1">The sequence shown here is derived from an EMBL/GenBank/DDBJ whole genome shotgun (WGS) entry which is preliminary data.</text>
</comment>
<dbReference type="EMBL" id="LDAU01000155">
    <property type="protein sequence ID" value="KRX02410.1"/>
    <property type="molecule type" value="Genomic_DNA"/>
</dbReference>
<dbReference type="Proteomes" id="UP000054937">
    <property type="component" value="Unassembled WGS sequence"/>
</dbReference>
<sequence>MTNLLKNINTKGMENMMEQSANNNVCQSNDHITQNLLFENIDDNQNFDKIIQEEYDSLFWVEKIEPVDLNEFISMFRNEFKPPQTLWIERIYYNMDSQQNNENSTLE</sequence>
<dbReference type="InParanoid" id="A0A0V0QJZ2"/>
<protein>
    <submittedName>
        <fullName evidence="1">Uncharacterized protein</fullName>
    </submittedName>
</protein>
<organism evidence="1 2">
    <name type="scientific">Pseudocohnilembus persalinus</name>
    <name type="common">Ciliate</name>
    <dbReference type="NCBI Taxonomy" id="266149"/>
    <lineage>
        <taxon>Eukaryota</taxon>
        <taxon>Sar</taxon>
        <taxon>Alveolata</taxon>
        <taxon>Ciliophora</taxon>
        <taxon>Intramacronucleata</taxon>
        <taxon>Oligohymenophorea</taxon>
        <taxon>Scuticociliatia</taxon>
        <taxon>Philasterida</taxon>
        <taxon>Pseudocohnilembidae</taxon>
        <taxon>Pseudocohnilembus</taxon>
    </lineage>
</organism>
<name>A0A0V0QJZ2_PSEPJ</name>
<dbReference type="AlphaFoldDB" id="A0A0V0QJZ2"/>
<keyword evidence="2" id="KW-1185">Reference proteome</keyword>
<gene>
    <name evidence="1" type="ORF">PPERSA_10027</name>
</gene>
<accession>A0A0V0QJZ2</accession>
<reference evidence="1 2" key="1">
    <citation type="journal article" date="2015" name="Sci. Rep.">
        <title>Genome of the facultative scuticociliatosis pathogen Pseudocohnilembus persalinus provides insight into its virulence through horizontal gene transfer.</title>
        <authorList>
            <person name="Xiong J."/>
            <person name="Wang G."/>
            <person name="Cheng J."/>
            <person name="Tian M."/>
            <person name="Pan X."/>
            <person name="Warren A."/>
            <person name="Jiang C."/>
            <person name="Yuan D."/>
            <person name="Miao W."/>
        </authorList>
    </citation>
    <scope>NUCLEOTIDE SEQUENCE [LARGE SCALE GENOMIC DNA]</scope>
    <source>
        <strain evidence="1">36N120E</strain>
    </source>
</reference>